<gene>
    <name evidence="3" type="ORF">AFUS01_LOCUS37713</name>
</gene>
<evidence type="ECO:0000256" key="1">
    <source>
        <dbReference type="SAM" id="MobiDB-lite"/>
    </source>
</evidence>
<feature type="domain" description="DUF4806" evidence="2">
    <location>
        <begin position="140"/>
        <end position="211"/>
    </location>
</feature>
<proteinExistence type="predicted"/>
<feature type="region of interest" description="Disordered" evidence="1">
    <location>
        <begin position="47"/>
        <end position="75"/>
    </location>
</feature>
<evidence type="ECO:0000259" key="2">
    <source>
        <dbReference type="Pfam" id="PF16064"/>
    </source>
</evidence>
<dbReference type="Pfam" id="PF16064">
    <property type="entry name" value="DUF4806"/>
    <property type="match status" value="1"/>
</dbReference>
<reference evidence="3" key="1">
    <citation type="submission" date="2021-06" db="EMBL/GenBank/DDBJ databases">
        <authorList>
            <person name="Hodson N. C."/>
            <person name="Mongue J. A."/>
            <person name="Jaron S. K."/>
        </authorList>
    </citation>
    <scope>NUCLEOTIDE SEQUENCE</scope>
</reference>
<dbReference type="OrthoDB" id="6592468at2759"/>
<protein>
    <recommendedName>
        <fullName evidence="2">DUF4806 domain-containing protein</fullName>
    </recommendedName>
</protein>
<sequence length="258" mass="28663">MWKIRVLDSFETYKLARRGLQKSVDTSDIGCTDVDVASKKARIENSGLIENSVNNPSGSKSATATPAASNVQPHNDGQLISSKILPINVLDYLKQLDRKLEIMNARVKQIGLSLEVVIAKLNRMDEHDGRTNDSAIELPLPLKSQNDVNEFDDQMSRNLALKNQFGNFVRRVGGNSLMGVTRRVILLVLSRDLVRQFSWAGRTKRAFKRLLISDIIIEKLSTRCSADRNQVEAAIADVLKSTKPTKAATELSATMELD</sequence>
<dbReference type="EMBL" id="CAJVCH010544704">
    <property type="protein sequence ID" value="CAG7827747.1"/>
    <property type="molecule type" value="Genomic_DNA"/>
</dbReference>
<organism evidence="3 4">
    <name type="scientific">Allacma fusca</name>
    <dbReference type="NCBI Taxonomy" id="39272"/>
    <lineage>
        <taxon>Eukaryota</taxon>
        <taxon>Metazoa</taxon>
        <taxon>Ecdysozoa</taxon>
        <taxon>Arthropoda</taxon>
        <taxon>Hexapoda</taxon>
        <taxon>Collembola</taxon>
        <taxon>Symphypleona</taxon>
        <taxon>Sminthuridae</taxon>
        <taxon>Allacma</taxon>
    </lineage>
</organism>
<dbReference type="Proteomes" id="UP000708208">
    <property type="component" value="Unassembled WGS sequence"/>
</dbReference>
<dbReference type="InterPro" id="IPR032071">
    <property type="entry name" value="DUF4806"/>
</dbReference>
<name>A0A8J2L2U1_9HEXA</name>
<evidence type="ECO:0000313" key="3">
    <source>
        <dbReference type="EMBL" id="CAG7827747.1"/>
    </source>
</evidence>
<evidence type="ECO:0000313" key="4">
    <source>
        <dbReference type="Proteomes" id="UP000708208"/>
    </source>
</evidence>
<comment type="caution">
    <text evidence="3">The sequence shown here is derived from an EMBL/GenBank/DDBJ whole genome shotgun (WGS) entry which is preliminary data.</text>
</comment>
<dbReference type="PANTHER" id="PTHR34153">
    <property type="entry name" value="SI:CH211-262H13.3-RELATED-RELATED"/>
    <property type="match status" value="1"/>
</dbReference>
<accession>A0A8J2L2U1</accession>
<dbReference type="PANTHER" id="PTHR34153:SF2">
    <property type="entry name" value="SI:CH211-262H13.3-RELATED"/>
    <property type="match status" value="1"/>
</dbReference>
<dbReference type="AlphaFoldDB" id="A0A8J2L2U1"/>
<keyword evidence="4" id="KW-1185">Reference proteome</keyword>
<feature type="compositionally biased region" description="Polar residues" evidence="1">
    <location>
        <begin position="48"/>
        <end position="75"/>
    </location>
</feature>